<accession>A0A8J2J846</accession>
<dbReference type="GO" id="GO:0031718">
    <property type="term" value="F:type 1 cannabinoid receptor binding"/>
    <property type="evidence" value="ECO:0007669"/>
    <property type="project" value="TreeGrafter"/>
</dbReference>
<dbReference type="PANTHER" id="PTHR31952">
    <property type="entry name" value="CB1 CANNABINOID RECEPTOR-INTERACTING PROTEIN 1"/>
    <property type="match status" value="1"/>
</dbReference>
<sequence>MCIASETGIVSIASGKEEFSGNLTESWNCPGILLHSCQKWEFKSLQVQNMEVQCLEKSRDRTASAYSAQYPTHGVPVSKNGVRHDIPVVMQLSEGGDLVVSLQVKFYKTQESNHSDWGSSLHCIEYECTLMPGIDRVIVTKETYRLTNSKPRLC</sequence>
<dbReference type="InterPro" id="IPR029204">
    <property type="entry name" value="CNRIP1"/>
</dbReference>
<dbReference type="PANTHER" id="PTHR31952:SF1">
    <property type="entry name" value="CB1 CANNABINOID RECEPTOR-INTERACTING PROTEIN 1"/>
    <property type="match status" value="1"/>
</dbReference>
<keyword evidence="6" id="KW-1185">Reference proteome</keyword>
<dbReference type="EMBL" id="CAJVCH010032479">
    <property type="protein sequence ID" value="CAG7711905.1"/>
    <property type="molecule type" value="Genomic_DNA"/>
</dbReference>
<evidence type="ECO:0000256" key="4">
    <source>
        <dbReference type="ARBA" id="ARBA00026030"/>
    </source>
</evidence>
<name>A0A8J2J846_9HEXA</name>
<proteinExistence type="inferred from homology"/>
<dbReference type="Pfam" id="PF15043">
    <property type="entry name" value="CNRIP1"/>
    <property type="match status" value="1"/>
</dbReference>
<gene>
    <name evidence="5" type="ORF">AFUS01_LOCUS5120</name>
</gene>
<comment type="caution">
    <text evidence="5">The sequence shown here is derived from an EMBL/GenBank/DDBJ whole genome shotgun (WGS) entry which is preliminary data.</text>
</comment>
<protein>
    <recommendedName>
        <fullName evidence="3">CB1 cannabinoid receptor-interacting protein 1</fullName>
    </recommendedName>
</protein>
<dbReference type="GO" id="GO:0005886">
    <property type="term" value="C:plasma membrane"/>
    <property type="evidence" value="ECO:0007669"/>
    <property type="project" value="TreeGrafter"/>
</dbReference>
<dbReference type="AlphaFoldDB" id="A0A8J2J846"/>
<evidence type="ECO:0000256" key="1">
    <source>
        <dbReference type="ARBA" id="ARBA00003884"/>
    </source>
</evidence>
<reference evidence="5" key="1">
    <citation type="submission" date="2021-06" db="EMBL/GenBank/DDBJ databases">
        <authorList>
            <person name="Hodson N. C."/>
            <person name="Mongue J. A."/>
            <person name="Jaron S. K."/>
        </authorList>
    </citation>
    <scope>NUCLEOTIDE SEQUENCE</scope>
</reference>
<comment type="function">
    <text evidence="1">Suppresses cannabinoid receptor CNR1-mediated tonic inhibition of voltage-gated calcium channels.</text>
</comment>
<dbReference type="Proteomes" id="UP000708208">
    <property type="component" value="Unassembled WGS sequence"/>
</dbReference>
<dbReference type="OrthoDB" id="5920443at2759"/>
<evidence type="ECO:0000256" key="2">
    <source>
        <dbReference type="ARBA" id="ARBA00007288"/>
    </source>
</evidence>
<evidence type="ECO:0000313" key="5">
    <source>
        <dbReference type="EMBL" id="CAG7711905.1"/>
    </source>
</evidence>
<evidence type="ECO:0000256" key="3">
    <source>
        <dbReference type="ARBA" id="ARBA00015651"/>
    </source>
</evidence>
<evidence type="ECO:0000313" key="6">
    <source>
        <dbReference type="Proteomes" id="UP000708208"/>
    </source>
</evidence>
<comment type="subunit">
    <text evidence="4">Interacts with the cannabinoid receptor CNR1 (via C-terminus). Does not interact with cannabinoid receptor CNR2.</text>
</comment>
<comment type="similarity">
    <text evidence="2">Belongs to the CNRIP family.</text>
</comment>
<organism evidence="5 6">
    <name type="scientific">Allacma fusca</name>
    <dbReference type="NCBI Taxonomy" id="39272"/>
    <lineage>
        <taxon>Eukaryota</taxon>
        <taxon>Metazoa</taxon>
        <taxon>Ecdysozoa</taxon>
        <taxon>Arthropoda</taxon>
        <taxon>Hexapoda</taxon>
        <taxon>Collembola</taxon>
        <taxon>Symphypleona</taxon>
        <taxon>Sminthuridae</taxon>
        <taxon>Allacma</taxon>
    </lineage>
</organism>